<keyword evidence="4 5" id="KW-0472">Membrane</keyword>
<evidence type="ECO:0000256" key="5">
    <source>
        <dbReference type="SAM" id="Phobius"/>
    </source>
</evidence>
<organism evidence="7 8">
    <name type="scientific">Ectobacillus ponti</name>
    <dbReference type="NCBI Taxonomy" id="2961894"/>
    <lineage>
        <taxon>Bacteria</taxon>
        <taxon>Bacillati</taxon>
        <taxon>Bacillota</taxon>
        <taxon>Bacilli</taxon>
        <taxon>Bacillales</taxon>
        <taxon>Bacillaceae</taxon>
        <taxon>Ectobacillus</taxon>
    </lineage>
</organism>
<feature type="transmembrane region" description="Helical" evidence="5">
    <location>
        <begin position="121"/>
        <end position="140"/>
    </location>
</feature>
<reference evidence="7" key="1">
    <citation type="submission" date="2022-07" db="EMBL/GenBank/DDBJ databases">
        <authorList>
            <person name="Li W.-J."/>
            <person name="Deng Q.-Q."/>
        </authorList>
    </citation>
    <scope>NUCLEOTIDE SEQUENCE</scope>
    <source>
        <strain evidence="7">SYSU M60031</strain>
    </source>
</reference>
<dbReference type="Pfam" id="PF00324">
    <property type="entry name" value="AA_permease"/>
    <property type="match status" value="1"/>
</dbReference>
<protein>
    <submittedName>
        <fullName evidence="7">APC family permease</fullName>
    </submittedName>
</protein>
<dbReference type="PANTHER" id="PTHR42770:SF8">
    <property type="entry name" value="PUTRESCINE IMPORTER PUUP"/>
    <property type="match status" value="1"/>
</dbReference>
<feature type="transmembrane region" description="Helical" evidence="5">
    <location>
        <begin position="348"/>
        <end position="369"/>
    </location>
</feature>
<dbReference type="EMBL" id="JANCLT010000018">
    <property type="protein sequence ID" value="MCP8971036.1"/>
    <property type="molecule type" value="Genomic_DNA"/>
</dbReference>
<sequence>MDLAEAFTRRLKLWHVVAIGLGYMAPMAVFDTFGIVTEITSGHVPAAYTLTLAAILCTALSYGHMVKAFPGAGSAYTYAQQALHPNAGFLIGWAAILDYLFLPMINALLTDIYLSSMFPGVPGWVFIVGFAALLTLFNIFSVKMTVSFGAILVLFQVTTAIVFILLSATQSFGQWSLQPFTGKSASMSGLLAGASILCFSFLGFDAISTLSEETVQPKKTIPRGIVLTALIGGFLFITVSFFAQLLFPEASLFTDVEGASAEIAYKIGGTLFQSIFVAAALTSTIASGLASHMSASRLLFAISRDGFLPRRVFGYLHPRTKTPVWNVLLIGVISLAAVFLSLESATALINFGALVAFSAVNLSVIAHYYIRRGRRSLSDTFRYLLLPLTGFIFVVFLWTSLEKASLWFGLSWTAIGIVYLLYVRKTKEITVPSFQFE</sequence>
<dbReference type="AlphaFoldDB" id="A0AA42BS59"/>
<feature type="transmembrane region" description="Helical" evidence="5">
    <location>
        <begin position="225"/>
        <end position="247"/>
    </location>
</feature>
<accession>A0AA42BS59</accession>
<dbReference type="PIRSF" id="PIRSF006060">
    <property type="entry name" value="AA_transporter"/>
    <property type="match status" value="1"/>
</dbReference>
<feature type="transmembrane region" description="Helical" evidence="5">
    <location>
        <begin position="404"/>
        <end position="423"/>
    </location>
</feature>
<evidence type="ECO:0000313" key="8">
    <source>
        <dbReference type="Proteomes" id="UP001156102"/>
    </source>
</evidence>
<keyword evidence="2 5" id="KW-0812">Transmembrane</keyword>
<evidence type="ECO:0000313" key="7">
    <source>
        <dbReference type="EMBL" id="MCP8971036.1"/>
    </source>
</evidence>
<evidence type="ECO:0000256" key="4">
    <source>
        <dbReference type="ARBA" id="ARBA00023136"/>
    </source>
</evidence>
<keyword evidence="8" id="KW-1185">Reference proteome</keyword>
<proteinExistence type="predicted"/>
<dbReference type="RefSeq" id="WP_254761007.1">
    <property type="nucleotide sequence ID" value="NZ_JANCLT010000018.1"/>
</dbReference>
<dbReference type="InterPro" id="IPR004841">
    <property type="entry name" value="AA-permease/SLC12A_dom"/>
</dbReference>
<evidence type="ECO:0000256" key="3">
    <source>
        <dbReference type="ARBA" id="ARBA00022989"/>
    </source>
</evidence>
<feature type="transmembrane region" description="Helical" evidence="5">
    <location>
        <begin position="275"/>
        <end position="302"/>
    </location>
</feature>
<evidence type="ECO:0000256" key="2">
    <source>
        <dbReference type="ARBA" id="ARBA00022692"/>
    </source>
</evidence>
<keyword evidence="3 5" id="KW-1133">Transmembrane helix</keyword>
<feature type="transmembrane region" description="Helical" evidence="5">
    <location>
        <begin position="47"/>
        <end position="66"/>
    </location>
</feature>
<gene>
    <name evidence="7" type="ORF">NK662_21165</name>
</gene>
<dbReference type="Proteomes" id="UP001156102">
    <property type="component" value="Unassembled WGS sequence"/>
</dbReference>
<evidence type="ECO:0000259" key="6">
    <source>
        <dbReference type="Pfam" id="PF00324"/>
    </source>
</evidence>
<comment type="caution">
    <text evidence="7">The sequence shown here is derived from an EMBL/GenBank/DDBJ whole genome shotgun (WGS) entry which is preliminary data.</text>
</comment>
<comment type="subcellular location">
    <subcellularLocation>
        <location evidence="1">Membrane</location>
        <topology evidence="1">Multi-pass membrane protein</topology>
    </subcellularLocation>
</comment>
<feature type="transmembrane region" description="Helical" evidence="5">
    <location>
        <begin position="147"/>
        <end position="166"/>
    </location>
</feature>
<feature type="transmembrane region" description="Helical" evidence="5">
    <location>
        <begin position="186"/>
        <end position="204"/>
    </location>
</feature>
<dbReference type="PANTHER" id="PTHR42770">
    <property type="entry name" value="AMINO ACID TRANSPORTER-RELATED"/>
    <property type="match status" value="1"/>
</dbReference>
<name>A0AA42BS59_9BACI</name>
<dbReference type="GO" id="GO:0016020">
    <property type="term" value="C:membrane"/>
    <property type="evidence" value="ECO:0007669"/>
    <property type="project" value="UniProtKB-SubCell"/>
</dbReference>
<feature type="transmembrane region" description="Helical" evidence="5">
    <location>
        <begin position="87"/>
        <end position="109"/>
    </location>
</feature>
<dbReference type="InterPro" id="IPR050367">
    <property type="entry name" value="APC_superfamily"/>
</dbReference>
<dbReference type="GO" id="GO:0055085">
    <property type="term" value="P:transmembrane transport"/>
    <property type="evidence" value="ECO:0007669"/>
    <property type="project" value="InterPro"/>
</dbReference>
<feature type="transmembrane region" description="Helical" evidence="5">
    <location>
        <begin position="12"/>
        <end position="35"/>
    </location>
</feature>
<feature type="transmembrane region" description="Helical" evidence="5">
    <location>
        <begin position="381"/>
        <end position="398"/>
    </location>
</feature>
<dbReference type="Gene3D" id="1.20.1740.10">
    <property type="entry name" value="Amino acid/polyamine transporter I"/>
    <property type="match status" value="1"/>
</dbReference>
<feature type="domain" description="Amino acid permease/ SLC12A" evidence="6">
    <location>
        <begin position="15"/>
        <end position="401"/>
    </location>
</feature>
<evidence type="ECO:0000256" key="1">
    <source>
        <dbReference type="ARBA" id="ARBA00004141"/>
    </source>
</evidence>
<feature type="transmembrane region" description="Helical" evidence="5">
    <location>
        <begin position="323"/>
        <end position="342"/>
    </location>
</feature>